<gene>
    <name evidence="1" type="ORF">BU14_0493s0008</name>
</gene>
<sequence>MSQEDLMAAARKRLVELATSAMTPPASETERELLAALVTSVQQQGQRPLTDVFADLALGGDWALIYSPTARGGTPLPLSAGGPLPPAADGSVAMDNGGHLTFGRIGQSVASDKRLFANYAEWTLVLDGAEYTGVMLILCGYRYGPTGWEVQLLEHQLRPGRDKEAGSSTPAFPADVEGLVQVLTRTLPREFFDPDAARVGLAYVDPTLRLDLFGDTRYGGVRNVFVRRSADTPADGWRTSEIVADLLAERAAYVYDPASDEAEAAAAAEPSGE</sequence>
<dbReference type="AlphaFoldDB" id="A0A1X6NTZ3"/>
<dbReference type="EMBL" id="KV919102">
    <property type="protein sequence ID" value="OSX71863.1"/>
    <property type="molecule type" value="Genomic_DNA"/>
</dbReference>
<organism evidence="1 2">
    <name type="scientific">Porphyra umbilicalis</name>
    <name type="common">Purple laver</name>
    <name type="synonym">Red alga</name>
    <dbReference type="NCBI Taxonomy" id="2786"/>
    <lineage>
        <taxon>Eukaryota</taxon>
        <taxon>Rhodophyta</taxon>
        <taxon>Bangiophyceae</taxon>
        <taxon>Bangiales</taxon>
        <taxon>Bangiaceae</taxon>
        <taxon>Porphyra</taxon>
    </lineage>
</organism>
<dbReference type="Proteomes" id="UP000218209">
    <property type="component" value="Unassembled WGS sequence"/>
</dbReference>
<name>A0A1X6NTZ3_PORUM</name>
<evidence type="ECO:0000313" key="1">
    <source>
        <dbReference type="EMBL" id="OSX71863.1"/>
    </source>
</evidence>
<evidence type="ECO:0008006" key="3">
    <source>
        <dbReference type="Google" id="ProtNLM"/>
    </source>
</evidence>
<reference evidence="1 2" key="1">
    <citation type="submission" date="2017-03" db="EMBL/GenBank/DDBJ databases">
        <title>WGS assembly of Porphyra umbilicalis.</title>
        <authorList>
            <person name="Brawley S.H."/>
            <person name="Blouin N.A."/>
            <person name="Ficko-Blean E."/>
            <person name="Wheeler G.L."/>
            <person name="Lohr M."/>
            <person name="Goodson H.V."/>
            <person name="Jenkins J.W."/>
            <person name="Blaby-Haas C.E."/>
            <person name="Helliwell K.E."/>
            <person name="Chan C."/>
            <person name="Marriage T."/>
            <person name="Bhattacharya D."/>
            <person name="Klein A.S."/>
            <person name="Badis Y."/>
            <person name="Brodie J."/>
            <person name="Cao Y."/>
            <person name="Collen J."/>
            <person name="Dittami S.M."/>
            <person name="Gachon C.M."/>
            <person name="Green B.R."/>
            <person name="Karpowicz S."/>
            <person name="Kim J.W."/>
            <person name="Kudahl U."/>
            <person name="Lin S."/>
            <person name="Michel G."/>
            <person name="Mittag M."/>
            <person name="Olson B.J."/>
            <person name="Pangilinan J."/>
            <person name="Peng Y."/>
            <person name="Qiu H."/>
            <person name="Shu S."/>
            <person name="Singer J.T."/>
            <person name="Smith A.G."/>
            <person name="Sprecher B.N."/>
            <person name="Wagner V."/>
            <person name="Wang W."/>
            <person name="Wang Z.-Y."/>
            <person name="Yan J."/>
            <person name="Yarish C."/>
            <person name="Zoeuner-Riek S."/>
            <person name="Zhuang Y."/>
            <person name="Zou Y."/>
            <person name="Lindquist E.A."/>
            <person name="Grimwood J."/>
            <person name="Barry K."/>
            <person name="Rokhsar D.S."/>
            <person name="Schmutz J."/>
            <person name="Stiller J.W."/>
            <person name="Grossman A.R."/>
            <person name="Prochnik S.E."/>
        </authorList>
    </citation>
    <scope>NUCLEOTIDE SEQUENCE [LARGE SCALE GENOMIC DNA]</scope>
    <source>
        <strain evidence="1">4086291</strain>
    </source>
</reference>
<proteinExistence type="predicted"/>
<keyword evidence="2" id="KW-1185">Reference proteome</keyword>
<evidence type="ECO:0000313" key="2">
    <source>
        <dbReference type="Proteomes" id="UP000218209"/>
    </source>
</evidence>
<dbReference type="OrthoDB" id="5194at2759"/>
<protein>
    <recommendedName>
        <fullName evidence="3">Plastid lipid-associated protein/fibrillin conserved domain-containing protein</fullName>
    </recommendedName>
</protein>
<accession>A0A1X6NTZ3</accession>